<reference evidence="2 3" key="1">
    <citation type="submission" date="2017-03" db="EMBL/GenBank/DDBJ databases">
        <title>Draft genome sequence of Streptomyces scabrisporus NF3, endophyte isolated from Amphipterygium adstringens.</title>
        <authorList>
            <person name="Vazquez M."/>
            <person name="Ceapa C.D."/>
            <person name="Rodriguez Luna D."/>
            <person name="Sanchez Esquivel S."/>
        </authorList>
    </citation>
    <scope>NUCLEOTIDE SEQUENCE [LARGE SCALE GENOMIC DNA]</scope>
    <source>
        <strain evidence="2 3">NF3</strain>
    </source>
</reference>
<dbReference type="STRING" id="159449.B4N89_37275"/>
<accession>A0A1T3NMH8</accession>
<proteinExistence type="predicted"/>
<sequence length="353" mass="38763">MTYFVHVDVVPPSGHPPLDNLQRAGIARLLAEPLEHLDGVDGPDDMSIDLDDFRIGSHPEGALVLLELDAPALEFAETAAREVVEEILGNTEGLEEWAVASCEVKLHDALARKSLAAADGPDAPPADPAERARLHRRPVPDPHPNPGTPTAEEVETYCGRLRSLAPRLTRFPAGRFGHDTSNPLPHATVELAAGALVYAIDPLIDELFGDLVSLAEDEVADHVEDSDADFFILDELPPAFAEQYTELFVRRFIIAAAGVTQRLTSTTWHPPATTAEALALHLLLQEAIPVLDIHGLYDHDIKSAYAAFREALLGDLDPEWLYEEDPFDERNPVTDWFKTFGSDTRVHFYTLGD</sequence>
<dbReference type="EMBL" id="MWQN01000003">
    <property type="protein sequence ID" value="OPC77905.1"/>
    <property type="molecule type" value="Genomic_DNA"/>
</dbReference>
<evidence type="ECO:0000256" key="1">
    <source>
        <dbReference type="SAM" id="MobiDB-lite"/>
    </source>
</evidence>
<evidence type="ECO:0000313" key="2">
    <source>
        <dbReference type="EMBL" id="OPC77905.1"/>
    </source>
</evidence>
<dbReference type="AlphaFoldDB" id="A0A1T3NMH8"/>
<dbReference type="OrthoDB" id="4929423at2"/>
<comment type="caution">
    <text evidence="2">The sequence shown here is derived from an EMBL/GenBank/DDBJ whole genome shotgun (WGS) entry which is preliminary data.</text>
</comment>
<dbReference type="RefSeq" id="WP_078980997.1">
    <property type="nucleotide sequence ID" value="NZ_MWQN01000003.1"/>
</dbReference>
<protein>
    <submittedName>
        <fullName evidence="2">Uncharacterized protein</fullName>
    </submittedName>
</protein>
<evidence type="ECO:0000313" key="3">
    <source>
        <dbReference type="Proteomes" id="UP000190037"/>
    </source>
</evidence>
<gene>
    <name evidence="2" type="ORF">B4N89_37275</name>
</gene>
<organism evidence="2 3">
    <name type="scientific">Embleya scabrispora</name>
    <dbReference type="NCBI Taxonomy" id="159449"/>
    <lineage>
        <taxon>Bacteria</taxon>
        <taxon>Bacillati</taxon>
        <taxon>Actinomycetota</taxon>
        <taxon>Actinomycetes</taxon>
        <taxon>Kitasatosporales</taxon>
        <taxon>Streptomycetaceae</taxon>
        <taxon>Embleya</taxon>
    </lineage>
</organism>
<dbReference type="Proteomes" id="UP000190037">
    <property type="component" value="Unassembled WGS sequence"/>
</dbReference>
<keyword evidence="3" id="KW-1185">Reference proteome</keyword>
<feature type="region of interest" description="Disordered" evidence="1">
    <location>
        <begin position="134"/>
        <end position="154"/>
    </location>
</feature>
<name>A0A1T3NMH8_9ACTN</name>